<keyword evidence="10" id="KW-1133">Transmembrane helix</keyword>
<dbReference type="PANTHER" id="PTHR47943">
    <property type="entry name" value="CYTOCHROME P450 93A3-LIKE"/>
    <property type="match status" value="1"/>
</dbReference>
<comment type="caution">
    <text evidence="11">The sequence shown here is derived from an EMBL/GenBank/DDBJ whole genome shotgun (WGS) entry which is preliminary data.</text>
</comment>
<evidence type="ECO:0000256" key="2">
    <source>
        <dbReference type="ARBA" id="ARBA00004370"/>
    </source>
</evidence>
<dbReference type="STRING" id="63057.A0A2P5EL85"/>
<keyword evidence="6" id="KW-0560">Oxidoreductase</keyword>
<evidence type="ECO:0000256" key="4">
    <source>
        <dbReference type="ARBA" id="ARBA00022617"/>
    </source>
</evidence>
<dbReference type="EMBL" id="JXTC01000135">
    <property type="protein sequence ID" value="PON86265.1"/>
    <property type="molecule type" value="Genomic_DNA"/>
</dbReference>
<organism evidence="11 12">
    <name type="scientific">Trema orientale</name>
    <name type="common">Charcoal tree</name>
    <name type="synonym">Celtis orientalis</name>
    <dbReference type="NCBI Taxonomy" id="63057"/>
    <lineage>
        <taxon>Eukaryota</taxon>
        <taxon>Viridiplantae</taxon>
        <taxon>Streptophyta</taxon>
        <taxon>Embryophyta</taxon>
        <taxon>Tracheophyta</taxon>
        <taxon>Spermatophyta</taxon>
        <taxon>Magnoliopsida</taxon>
        <taxon>eudicotyledons</taxon>
        <taxon>Gunneridae</taxon>
        <taxon>Pentapetalae</taxon>
        <taxon>rosids</taxon>
        <taxon>fabids</taxon>
        <taxon>Rosales</taxon>
        <taxon>Cannabaceae</taxon>
        <taxon>Trema</taxon>
    </lineage>
</organism>
<evidence type="ECO:0000313" key="11">
    <source>
        <dbReference type="EMBL" id="PON86265.1"/>
    </source>
</evidence>
<proteinExistence type="inferred from homology"/>
<dbReference type="InParanoid" id="A0A2P5EL85"/>
<evidence type="ECO:0000256" key="3">
    <source>
        <dbReference type="ARBA" id="ARBA00010617"/>
    </source>
</evidence>
<evidence type="ECO:0000256" key="1">
    <source>
        <dbReference type="ARBA" id="ARBA00001971"/>
    </source>
</evidence>
<protein>
    <submittedName>
        <fullName evidence="11">Cytochrome P</fullName>
    </submittedName>
</protein>
<dbReference type="GO" id="GO:0004497">
    <property type="term" value="F:monooxygenase activity"/>
    <property type="evidence" value="ECO:0007669"/>
    <property type="project" value="UniProtKB-KW"/>
</dbReference>
<dbReference type="InterPro" id="IPR036396">
    <property type="entry name" value="Cyt_P450_sf"/>
</dbReference>
<dbReference type="GO" id="GO:0005506">
    <property type="term" value="F:iron ion binding"/>
    <property type="evidence" value="ECO:0007669"/>
    <property type="project" value="InterPro"/>
</dbReference>
<evidence type="ECO:0000256" key="7">
    <source>
        <dbReference type="ARBA" id="ARBA00023004"/>
    </source>
</evidence>
<evidence type="ECO:0000256" key="8">
    <source>
        <dbReference type="ARBA" id="ARBA00023033"/>
    </source>
</evidence>
<sequence>MVTITVTDTQFYLVCFFLWLFSTIFLRSLFNRTRKPTPSLHLPPSPPSLPLIGHLHHLTSSLSHSFRKLSTKHGPLLHLRLGATRCVLVSSASVAAEFFRTQDLAFASRPSFAFADELPYGNLGFFATPYGDYWRFMKKLCMTELLSPRQLDRSRAVRAEEIERLLRKLLESGARKEAVDLGAELMKVTNNSICRMAMSTSCSEKGDEAEKIRELVKESFELAAKVCFGDVLGPLRRLGFWLYGKQAMDVTMRYDRLLEGMMKKHEERGRREGWEREDKDLMDILLRVYLDDKAEVKITRTHVKAFLLVSVLLISF</sequence>
<dbReference type="Pfam" id="PF00067">
    <property type="entry name" value="p450"/>
    <property type="match status" value="1"/>
</dbReference>
<comment type="similarity">
    <text evidence="3">Belongs to the cytochrome P450 family.</text>
</comment>
<evidence type="ECO:0000256" key="5">
    <source>
        <dbReference type="ARBA" id="ARBA00022723"/>
    </source>
</evidence>
<evidence type="ECO:0000256" key="10">
    <source>
        <dbReference type="SAM" id="Phobius"/>
    </source>
</evidence>
<feature type="transmembrane region" description="Helical" evidence="10">
    <location>
        <begin position="12"/>
        <end position="30"/>
    </location>
</feature>
<dbReference type="GO" id="GO:0020037">
    <property type="term" value="F:heme binding"/>
    <property type="evidence" value="ECO:0007669"/>
    <property type="project" value="InterPro"/>
</dbReference>
<evidence type="ECO:0000313" key="12">
    <source>
        <dbReference type="Proteomes" id="UP000237000"/>
    </source>
</evidence>
<reference evidence="12" key="1">
    <citation type="submission" date="2016-06" db="EMBL/GenBank/DDBJ databases">
        <title>Parallel loss of symbiosis genes in relatives of nitrogen-fixing non-legume Parasponia.</title>
        <authorList>
            <person name="Van Velzen R."/>
            <person name="Holmer R."/>
            <person name="Bu F."/>
            <person name="Rutten L."/>
            <person name="Van Zeijl A."/>
            <person name="Liu W."/>
            <person name="Santuari L."/>
            <person name="Cao Q."/>
            <person name="Sharma T."/>
            <person name="Shen D."/>
            <person name="Roswanjaya Y."/>
            <person name="Wardhani T."/>
            <person name="Kalhor M.S."/>
            <person name="Jansen J."/>
            <person name="Van den Hoogen J."/>
            <person name="Gungor B."/>
            <person name="Hartog M."/>
            <person name="Hontelez J."/>
            <person name="Verver J."/>
            <person name="Yang W.-C."/>
            <person name="Schijlen E."/>
            <person name="Repin R."/>
            <person name="Schilthuizen M."/>
            <person name="Schranz E."/>
            <person name="Heidstra R."/>
            <person name="Miyata K."/>
            <person name="Fedorova E."/>
            <person name="Kohlen W."/>
            <person name="Bisseling T."/>
            <person name="Smit S."/>
            <person name="Geurts R."/>
        </authorList>
    </citation>
    <scope>NUCLEOTIDE SEQUENCE [LARGE SCALE GENOMIC DNA]</scope>
    <source>
        <strain evidence="12">cv. RG33-2</strain>
    </source>
</reference>
<keyword evidence="4" id="KW-0349">Heme</keyword>
<evidence type="ECO:0000256" key="6">
    <source>
        <dbReference type="ARBA" id="ARBA00023002"/>
    </source>
</evidence>
<keyword evidence="7" id="KW-0408">Iron</keyword>
<keyword evidence="8" id="KW-0503">Monooxygenase</keyword>
<dbReference type="Proteomes" id="UP000237000">
    <property type="component" value="Unassembled WGS sequence"/>
</dbReference>
<dbReference type="OrthoDB" id="1470350at2759"/>
<dbReference type="GO" id="GO:0016020">
    <property type="term" value="C:membrane"/>
    <property type="evidence" value="ECO:0007669"/>
    <property type="project" value="UniProtKB-SubCell"/>
</dbReference>
<dbReference type="GO" id="GO:0016705">
    <property type="term" value="F:oxidoreductase activity, acting on paired donors, with incorporation or reduction of molecular oxygen"/>
    <property type="evidence" value="ECO:0007669"/>
    <property type="project" value="InterPro"/>
</dbReference>
<keyword evidence="12" id="KW-1185">Reference proteome</keyword>
<dbReference type="PANTHER" id="PTHR47943:SF8">
    <property type="entry name" value="CYTOCHROME P450"/>
    <property type="match status" value="1"/>
</dbReference>
<dbReference type="SUPFAM" id="SSF48264">
    <property type="entry name" value="Cytochrome P450"/>
    <property type="match status" value="1"/>
</dbReference>
<dbReference type="InterPro" id="IPR001128">
    <property type="entry name" value="Cyt_P450"/>
</dbReference>
<gene>
    <name evidence="11" type="ORF">TorRG33x02_179840</name>
</gene>
<name>A0A2P5EL85_TREOI</name>
<keyword evidence="9 10" id="KW-0472">Membrane</keyword>
<accession>A0A2P5EL85</accession>
<keyword evidence="10" id="KW-0812">Transmembrane</keyword>
<keyword evidence="5" id="KW-0479">Metal-binding</keyword>
<comment type="subcellular location">
    <subcellularLocation>
        <location evidence="2">Membrane</location>
    </subcellularLocation>
</comment>
<comment type="cofactor">
    <cofactor evidence="1">
        <name>heme</name>
        <dbReference type="ChEBI" id="CHEBI:30413"/>
    </cofactor>
</comment>
<evidence type="ECO:0000256" key="9">
    <source>
        <dbReference type="ARBA" id="ARBA00023136"/>
    </source>
</evidence>
<dbReference type="Gene3D" id="1.10.630.10">
    <property type="entry name" value="Cytochrome P450"/>
    <property type="match status" value="1"/>
</dbReference>
<dbReference type="AlphaFoldDB" id="A0A2P5EL85"/>